<dbReference type="InterPro" id="IPR003593">
    <property type="entry name" value="AAA+_ATPase"/>
</dbReference>
<dbReference type="Gene3D" id="3.40.50.300">
    <property type="entry name" value="P-loop containing nucleotide triphosphate hydrolases"/>
    <property type="match status" value="1"/>
</dbReference>
<dbReference type="GO" id="GO:0006508">
    <property type="term" value="P:proteolysis"/>
    <property type="evidence" value="ECO:0007669"/>
    <property type="project" value="UniProtKB-KW"/>
</dbReference>
<dbReference type="InterPro" id="IPR027065">
    <property type="entry name" value="Lon_Prtase"/>
</dbReference>
<dbReference type="Gene3D" id="1.20.5.5270">
    <property type="match status" value="1"/>
</dbReference>
<dbReference type="Pfam" id="PF00004">
    <property type="entry name" value="AAA"/>
    <property type="match status" value="1"/>
</dbReference>
<dbReference type="EMBL" id="JABFRW010000066">
    <property type="protein sequence ID" value="NOT33699.1"/>
    <property type="molecule type" value="Genomic_DNA"/>
</dbReference>
<dbReference type="PRINTS" id="PR00830">
    <property type="entry name" value="ENDOLAPTASE"/>
</dbReference>
<evidence type="ECO:0000256" key="3">
    <source>
        <dbReference type="ARBA" id="ARBA00022801"/>
    </source>
</evidence>
<dbReference type="GO" id="GO:0004252">
    <property type="term" value="F:serine-type endopeptidase activity"/>
    <property type="evidence" value="ECO:0007669"/>
    <property type="project" value="UniProtKB-UniRule"/>
</dbReference>
<keyword evidence="4 6" id="KW-0720">Serine protease</keyword>
<dbReference type="GO" id="GO:0004176">
    <property type="term" value="F:ATP-dependent peptidase activity"/>
    <property type="evidence" value="ECO:0007669"/>
    <property type="project" value="UniProtKB-UniRule"/>
</dbReference>
<name>A0A849SX34_UNCEI</name>
<keyword evidence="1 6" id="KW-0645">Protease</keyword>
<dbReference type="GO" id="GO:0030163">
    <property type="term" value="P:protein catabolic process"/>
    <property type="evidence" value="ECO:0007669"/>
    <property type="project" value="InterPro"/>
</dbReference>
<dbReference type="AlphaFoldDB" id="A0A849SX34"/>
<evidence type="ECO:0000256" key="6">
    <source>
        <dbReference type="PROSITE-ProRule" id="PRU01122"/>
    </source>
</evidence>
<dbReference type="InterPro" id="IPR003959">
    <property type="entry name" value="ATPase_AAA_core"/>
</dbReference>
<organism evidence="8 9">
    <name type="scientific">Eiseniibacteriota bacterium</name>
    <dbReference type="NCBI Taxonomy" id="2212470"/>
    <lineage>
        <taxon>Bacteria</taxon>
        <taxon>Candidatus Eiseniibacteriota</taxon>
    </lineage>
</organism>
<evidence type="ECO:0000256" key="5">
    <source>
        <dbReference type="ARBA" id="ARBA00022840"/>
    </source>
</evidence>
<dbReference type="InterPro" id="IPR014721">
    <property type="entry name" value="Ribsml_uS5_D2-typ_fold_subgr"/>
</dbReference>
<dbReference type="InterPro" id="IPR008269">
    <property type="entry name" value="Lon_proteolytic"/>
</dbReference>
<feature type="active site" evidence="6">
    <location>
        <position position="505"/>
    </location>
</feature>
<comment type="similarity">
    <text evidence="6">Belongs to the peptidase S16 family.</text>
</comment>
<dbReference type="EC" id="3.4.21.53" evidence="6"/>
<dbReference type="InterPro" id="IPR020568">
    <property type="entry name" value="Ribosomal_Su5_D2-typ_SF"/>
</dbReference>
<dbReference type="InterPro" id="IPR054594">
    <property type="entry name" value="Lon_lid"/>
</dbReference>
<evidence type="ECO:0000313" key="8">
    <source>
        <dbReference type="EMBL" id="NOT33699.1"/>
    </source>
</evidence>
<feature type="domain" description="Lon proteolytic" evidence="7">
    <location>
        <begin position="375"/>
        <end position="556"/>
    </location>
</feature>
<keyword evidence="3 6" id="KW-0378">Hydrolase</keyword>
<protein>
    <recommendedName>
        <fullName evidence="6">endopeptidase La</fullName>
        <ecNumber evidence="6">3.4.21.53</ecNumber>
    </recommendedName>
</protein>
<evidence type="ECO:0000259" key="7">
    <source>
        <dbReference type="PROSITE" id="PS51786"/>
    </source>
</evidence>
<dbReference type="PROSITE" id="PS51786">
    <property type="entry name" value="LON_PROTEOLYTIC"/>
    <property type="match status" value="1"/>
</dbReference>
<proteinExistence type="inferred from homology"/>
<comment type="caution">
    <text evidence="8">The sequence shown here is derived from an EMBL/GenBank/DDBJ whole genome shotgun (WGS) entry which is preliminary data.</text>
</comment>
<keyword evidence="5" id="KW-0067">ATP-binding</keyword>
<evidence type="ECO:0000313" key="9">
    <source>
        <dbReference type="Proteomes" id="UP000580839"/>
    </source>
</evidence>
<dbReference type="Gene3D" id="3.30.230.10">
    <property type="match status" value="1"/>
</dbReference>
<evidence type="ECO:0000256" key="2">
    <source>
        <dbReference type="ARBA" id="ARBA00022741"/>
    </source>
</evidence>
<dbReference type="SMART" id="SM00382">
    <property type="entry name" value="AAA"/>
    <property type="match status" value="1"/>
</dbReference>
<dbReference type="GO" id="GO:0005524">
    <property type="term" value="F:ATP binding"/>
    <property type="evidence" value="ECO:0007669"/>
    <property type="project" value="UniProtKB-KW"/>
</dbReference>
<sequence>MAKPARSRSDRPTGRGLRVRAAALTAHERVIDDPLPVRSTLHPTSLPASVARQAQREMDRLRRLPTGSPEAAQVRAYLHWLWSLPWEHTSSEDANLKDAERVLERDHLGLAKAKERILEYLAVRRLKPDLPGPALCLVGPPGTGKSSLGAAVAHALDRPFVRISVSGTTNVDELAGVPRVLPDGQPGRIVRALREAGTRNPVLMIDGIDRISGESGLRVVELLLDLLSPESSSQFTDRYLGLPIDLSHTVLLLCANTLEMIPDALQEHLDLIEVPGYSEDEKLEIARRFLLPRQLTAHGLSARDLQIADDALRAIVRRYTLEAGVRGLARQLATACRKVARARVTGDSERHLVGIEDLDKYLGHRLFAPETLAKDDEVGVALGLAYTTAGGEVLVVEALKMPGTGRVVTTGQLGEVMRESVQAAHSYVRSRADLLEIPADAFSETDIHIHFPAAGVPKDGPSAGVTIGLVIASVLSDKPIRHDVAMTGEVSLRGKVLVVGGLREKALAAHRSGIRTFLFPAANLKDVEDIPEDVRDCLELIAVENMDEVFAIALHRVIVPQRIGGNFVIEVDDDDEEIEIEEE</sequence>
<dbReference type="InterPro" id="IPR008268">
    <property type="entry name" value="Peptidase_S16_AS"/>
</dbReference>
<dbReference type="Pfam" id="PF05362">
    <property type="entry name" value="Lon_C"/>
    <property type="match status" value="1"/>
</dbReference>
<dbReference type="Pfam" id="PF22667">
    <property type="entry name" value="Lon_lid"/>
    <property type="match status" value="1"/>
</dbReference>
<evidence type="ECO:0000256" key="4">
    <source>
        <dbReference type="ARBA" id="ARBA00022825"/>
    </source>
</evidence>
<keyword evidence="2" id="KW-0547">Nucleotide-binding</keyword>
<dbReference type="Gene3D" id="1.10.8.60">
    <property type="match status" value="1"/>
</dbReference>
<dbReference type="PANTHER" id="PTHR10046">
    <property type="entry name" value="ATP DEPENDENT LON PROTEASE FAMILY MEMBER"/>
    <property type="match status" value="1"/>
</dbReference>
<gene>
    <name evidence="8" type="ORF">HOP12_05945</name>
</gene>
<feature type="active site" evidence="6">
    <location>
        <position position="462"/>
    </location>
</feature>
<dbReference type="InterPro" id="IPR027417">
    <property type="entry name" value="P-loop_NTPase"/>
</dbReference>
<dbReference type="SUPFAM" id="SSF52540">
    <property type="entry name" value="P-loop containing nucleoside triphosphate hydrolases"/>
    <property type="match status" value="1"/>
</dbReference>
<dbReference type="GO" id="GO:0016887">
    <property type="term" value="F:ATP hydrolysis activity"/>
    <property type="evidence" value="ECO:0007669"/>
    <property type="project" value="InterPro"/>
</dbReference>
<reference evidence="8 9" key="1">
    <citation type="submission" date="2020-04" db="EMBL/GenBank/DDBJ databases">
        <title>Metagenomic profiling of ammonia- and methane-oxidizing microorganisms in a Dutch drinking water treatment plant.</title>
        <authorList>
            <person name="Poghosyan L."/>
            <person name="Leucker S."/>
        </authorList>
    </citation>
    <scope>NUCLEOTIDE SEQUENCE [LARGE SCALE GENOMIC DNA]</scope>
    <source>
        <strain evidence="8">S-RSF-IL-03</strain>
    </source>
</reference>
<accession>A0A849SX34</accession>
<dbReference type="Proteomes" id="UP000580839">
    <property type="component" value="Unassembled WGS sequence"/>
</dbReference>
<dbReference type="SUPFAM" id="SSF54211">
    <property type="entry name" value="Ribosomal protein S5 domain 2-like"/>
    <property type="match status" value="1"/>
</dbReference>
<comment type="catalytic activity">
    <reaction evidence="6">
        <text>Hydrolysis of proteins in presence of ATP.</text>
        <dbReference type="EC" id="3.4.21.53"/>
    </reaction>
</comment>
<evidence type="ECO:0000256" key="1">
    <source>
        <dbReference type="ARBA" id="ARBA00022670"/>
    </source>
</evidence>
<dbReference type="PROSITE" id="PS01046">
    <property type="entry name" value="LON_SER"/>
    <property type="match status" value="1"/>
</dbReference>